<dbReference type="SUPFAM" id="SSF53383">
    <property type="entry name" value="PLP-dependent transferases"/>
    <property type="match status" value="1"/>
</dbReference>
<dbReference type="GO" id="GO:0019752">
    <property type="term" value="P:carboxylic acid metabolic process"/>
    <property type="evidence" value="ECO:0007669"/>
    <property type="project" value="InterPro"/>
</dbReference>
<dbReference type="GO" id="GO:0030170">
    <property type="term" value="F:pyridoxal phosphate binding"/>
    <property type="evidence" value="ECO:0007669"/>
    <property type="project" value="InterPro"/>
</dbReference>
<dbReference type="AlphaFoldDB" id="A0A443PJI5"/>
<evidence type="ECO:0000256" key="3">
    <source>
        <dbReference type="ARBA" id="ARBA00022898"/>
    </source>
</evidence>
<dbReference type="InterPro" id="IPR002129">
    <property type="entry name" value="PyrdxlP-dep_de-COase"/>
</dbReference>
<keyword evidence="7" id="KW-1185">Reference proteome</keyword>
<evidence type="ECO:0000313" key="7">
    <source>
        <dbReference type="Proteomes" id="UP000283530"/>
    </source>
</evidence>
<sequence>MYVLRFPIDMGSSRIVEMMQPLQPDDFLTQSHAVLDFIVDYYKNIENYPIQSQVEPDSAPYSSEPIEAILRDIRNDIIPGLTHWQSPNFFSYFQANASNPGFIGEMLCIGFNVVGFSWIEFATELDSIVVARIGKMLKLPSAFIFSGNEAAVCTMAAARDIALKKID</sequence>
<dbReference type="InterPro" id="IPR015421">
    <property type="entry name" value="PyrdxlP-dep_Trfase_major"/>
</dbReference>
<dbReference type="InterPro" id="IPR015424">
    <property type="entry name" value="PyrdxlP-dep_Trfase"/>
</dbReference>
<evidence type="ECO:0000256" key="2">
    <source>
        <dbReference type="ARBA" id="ARBA00022793"/>
    </source>
</evidence>
<reference evidence="6 7" key="1">
    <citation type="journal article" date="2019" name="Nat. Plants">
        <title>Stout camphor tree genome fills gaps in understanding of flowering plant genome evolution.</title>
        <authorList>
            <person name="Chaw S.M."/>
            <person name="Liu Y.C."/>
            <person name="Wu Y.W."/>
            <person name="Wang H.Y."/>
            <person name="Lin C.I."/>
            <person name="Wu C.S."/>
            <person name="Ke H.M."/>
            <person name="Chang L.Y."/>
            <person name="Hsu C.Y."/>
            <person name="Yang H.T."/>
            <person name="Sudianto E."/>
            <person name="Hsu M.H."/>
            <person name="Wu K.P."/>
            <person name="Wang L.N."/>
            <person name="Leebens-Mack J.H."/>
            <person name="Tsai I.J."/>
        </authorList>
    </citation>
    <scope>NUCLEOTIDE SEQUENCE [LARGE SCALE GENOMIC DNA]</scope>
    <source>
        <strain evidence="7">cv. Chaw 1501</strain>
        <tissue evidence="6">Young leaves</tissue>
    </source>
</reference>
<organism evidence="6 7">
    <name type="scientific">Cinnamomum micranthum f. kanehirae</name>
    <dbReference type="NCBI Taxonomy" id="337451"/>
    <lineage>
        <taxon>Eukaryota</taxon>
        <taxon>Viridiplantae</taxon>
        <taxon>Streptophyta</taxon>
        <taxon>Embryophyta</taxon>
        <taxon>Tracheophyta</taxon>
        <taxon>Spermatophyta</taxon>
        <taxon>Magnoliopsida</taxon>
        <taxon>Magnoliidae</taxon>
        <taxon>Laurales</taxon>
        <taxon>Lauraceae</taxon>
        <taxon>Cinnamomum</taxon>
    </lineage>
</organism>
<comment type="caution">
    <text evidence="6">The sequence shown here is derived from an EMBL/GenBank/DDBJ whole genome shotgun (WGS) entry which is preliminary data.</text>
</comment>
<proteinExistence type="inferred from homology"/>
<keyword evidence="4 5" id="KW-0456">Lyase</keyword>
<evidence type="ECO:0000313" key="6">
    <source>
        <dbReference type="EMBL" id="RWR90927.1"/>
    </source>
</evidence>
<evidence type="ECO:0000256" key="5">
    <source>
        <dbReference type="RuleBase" id="RU000382"/>
    </source>
</evidence>
<protein>
    <submittedName>
        <fullName evidence="6">Tyrosine/DOPA decarboxylase</fullName>
    </submittedName>
</protein>
<dbReference type="Proteomes" id="UP000283530">
    <property type="component" value="Unassembled WGS sequence"/>
</dbReference>
<gene>
    <name evidence="6" type="ORF">CKAN_02005600</name>
</gene>
<comment type="cofactor">
    <cofactor evidence="1 5">
        <name>pyridoxal 5'-phosphate</name>
        <dbReference type="ChEBI" id="CHEBI:597326"/>
    </cofactor>
</comment>
<dbReference type="EMBL" id="QPKB01000008">
    <property type="protein sequence ID" value="RWR90927.1"/>
    <property type="molecule type" value="Genomic_DNA"/>
</dbReference>
<dbReference type="Gene3D" id="3.40.640.10">
    <property type="entry name" value="Type I PLP-dependent aspartate aminotransferase-like (Major domain)"/>
    <property type="match status" value="1"/>
</dbReference>
<dbReference type="GO" id="GO:0005737">
    <property type="term" value="C:cytoplasm"/>
    <property type="evidence" value="ECO:0007669"/>
    <property type="project" value="TreeGrafter"/>
</dbReference>
<dbReference type="InterPro" id="IPR010977">
    <property type="entry name" value="Aromatic_deC"/>
</dbReference>
<dbReference type="OrthoDB" id="639767at2759"/>
<name>A0A443PJI5_9MAGN</name>
<dbReference type="Pfam" id="PF00282">
    <property type="entry name" value="Pyridoxal_deC"/>
    <property type="match status" value="1"/>
</dbReference>
<evidence type="ECO:0000256" key="4">
    <source>
        <dbReference type="ARBA" id="ARBA00023239"/>
    </source>
</evidence>
<dbReference type="PANTHER" id="PTHR11999">
    <property type="entry name" value="GROUP II PYRIDOXAL-5-PHOSPHATE DECARBOXYLASE"/>
    <property type="match status" value="1"/>
</dbReference>
<evidence type="ECO:0000256" key="1">
    <source>
        <dbReference type="ARBA" id="ARBA00001933"/>
    </source>
</evidence>
<comment type="similarity">
    <text evidence="5">Belongs to the group II decarboxylase family.</text>
</comment>
<dbReference type="GO" id="GO:0016831">
    <property type="term" value="F:carboxy-lyase activity"/>
    <property type="evidence" value="ECO:0007669"/>
    <property type="project" value="TreeGrafter"/>
</dbReference>
<keyword evidence="2" id="KW-0210">Decarboxylase</keyword>
<accession>A0A443PJI5</accession>
<keyword evidence="3 5" id="KW-0663">Pyridoxal phosphate</keyword>
<dbReference type="Gene3D" id="1.20.1340.10">
    <property type="entry name" value="dopa decarboxylase, N-terminal domain"/>
    <property type="match status" value="1"/>
</dbReference>
<dbReference type="PANTHER" id="PTHR11999:SF169">
    <property type="entry name" value="TYROSINE DECARBOXYLASE 1-LIKE"/>
    <property type="match status" value="1"/>
</dbReference>
<dbReference type="STRING" id="337451.A0A443PJI5"/>